<evidence type="ECO:0000313" key="2">
    <source>
        <dbReference type="Proteomes" id="UP000295726"/>
    </source>
</evidence>
<keyword evidence="2" id="KW-1185">Reference proteome</keyword>
<proteinExistence type="predicted"/>
<sequence>MIICIYKYHTRHKMQVVGKKVEHKAFGQGTITNHSGNIVTVSFSKEDKKFIYPDAFANFLTFKNQSAQNEINTICNRQLELKNAQKQVIQEKQERRQRLRTLKITANSQAAFNIDLNDLNEIFSSGTVSTGYYLSGHSKGEPRVPSKLRPNSACLLTGRTPNTPEKERRILGVIMVKDDFWGDLCKNGIVECHDQYKIRLNSNNSMLYWDYFDGSNPLPRWGSTVFKYFSNSMMQQILLDMKETSQNVEEERAIHAFYQYFCDINHLPQLTD</sequence>
<gene>
    <name evidence="1" type="ORF">EDD59_14019</name>
</gene>
<name>A0A4R3K0R0_9FIRM</name>
<organism evidence="1 2">
    <name type="scientific">Muricomes intestini</name>
    <dbReference type="NCBI Taxonomy" id="1796634"/>
    <lineage>
        <taxon>Bacteria</taxon>
        <taxon>Bacillati</taxon>
        <taxon>Bacillota</taxon>
        <taxon>Clostridia</taxon>
        <taxon>Lachnospirales</taxon>
        <taxon>Lachnospiraceae</taxon>
        <taxon>Muricomes</taxon>
    </lineage>
</organism>
<dbReference type="AlphaFoldDB" id="A0A4R3K0R0"/>
<dbReference type="RefSeq" id="WP_165920983.1">
    <property type="nucleotide sequence ID" value="NZ_DAIPCY010000055.1"/>
</dbReference>
<reference evidence="1 2" key="1">
    <citation type="submission" date="2019-03" db="EMBL/GenBank/DDBJ databases">
        <title>Genomic Encyclopedia of Type Strains, Phase IV (KMG-IV): sequencing the most valuable type-strain genomes for metagenomic binning, comparative biology and taxonomic classification.</title>
        <authorList>
            <person name="Goeker M."/>
        </authorList>
    </citation>
    <scope>NUCLEOTIDE SEQUENCE [LARGE SCALE GENOMIC DNA]</scope>
    <source>
        <strain evidence="1 2">DSM 29489</strain>
    </source>
</reference>
<evidence type="ECO:0000313" key="1">
    <source>
        <dbReference type="EMBL" id="TCS74375.1"/>
    </source>
</evidence>
<comment type="caution">
    <text evidence="1">The sequence shown here is derived from an EMBL/GenBank/DDBJ whole genome shotgun (WGS) entry which is preliminary data.</text>
</comment>
<dbReference type="EMBL" id="SLZZ01000040">
    <property type="protein sequence ID" value="TCS74375.1"/>
    <property type="molecule type" value="Genomic_DNA"/>
</dbReference>
<accession>A0A4R3K0R0</accession>
<protein>
    <submittedName>
        <fullName evidence="1">Uncharacterized protein</fullName>
    </submittedName>
</protein>
<dbReference type="Proteomes" id="UP000295726">
    <property type="component" value="Unassembled WGS sequence"/>
</dbReference>